<reference evidence="1 2" key="1">
    <citation type="submission" date="2019-07" db="EMBL/GenBank/DDBJ databases">
        <authorList>
            <person name="Jastrzebski P J."/>
            <person name="Paukszto L."/>
            <person name="Jastrzebski P J."/>
        </authorList>
    </citation>
    <scope>NUCLEOTIDE SEQUENCE [LARGE SCALE GENOMIC DNA]</scope>
    <source>
        <strain evidence="1 2">WMS-il1</strain>
    </source>
</reference>
<organism evidence="1 2">
    <name type="scientific">Hymenolepis diminuta</name>
    <name type="common">Rat tapeworm</name>
    <dbReference type="NCBI Taxonomy" id="6216"/>
    <lineage>
        <taxon>Eukaryota</taxon>
        <taxon>Metazoa</taxon>
        <taxon>Spiralia</taxon>
        <taxon>Lophotrochozoa</taxon>
        <taxon>Platyhelminthes</taxon>
        <taxon>Cestoda</taxon>
        <taxon>Eucestoda</taxon>
        <taxon>Cyclophyllidea</taxon>
        <taxon>Hymenolepididae</taxon>
        <taxon>Hymenolepis</taxon>
    </lineage>
</organism>
<evidence type="ECO:0000313" key="2">
    <source>
        <dbReference type="Proteomes" id="UP000321570"/>
    </source>
</evidence>
<accession>A0A564Y1V9</accession>
<dbReference type="Proteomes" id="UP000321570">
    <property type="component" value="Unassembled WGS sequence"/>
</dbReference>
<sequence>MAILRRTSLSSRLPYRRSRMQDCNESILPVIRLVCIHCMVMYAYFSSPVTSIIRLDFLLRQRISMSH</sequence>
<proteinExistence type="predicted"/>
<evidence type="ECO:0000313" key="1">
    <source>
        <dbReference type="EMBL" id="VUZ40513.1"/>
    </source>
</evidence>
<dbReference type="EMBL" id="CABIJS010000033">
    <property type="protein sequence ID" value="VUZ40513.1"/>
    <property type="molecule type" value="Genomic_DNA"/>
</dbReference>
<dbReference type="AlphaFoldDB" id="A0A564Y1V9"/>
<protein>
    <submittedName>
        <fullName evidence="1">Uncharacterized protein</fullName>
    </submittedName>
</protein>
<gene>
    <name evidence="1" type="ORF">WMSIL1_LOCUS1356</name>
</gene>
<keyword evidence="2" id="KW-1185">Reference proteome</keyword>
<name>A0A564Y1V9_HYMDI</name>